<proteinExistence type="predicted"/>
<dbReference type="OrthoDB" id="566138at2759"/>
<dbReference type="Pfam" id="PF01425">
    <property type="entry name" value="Amidase"/>
    <property type="match status" value="1"/>
</dbReference>
<dbReference type="PANTHER" id="PTHR42678">
    <property type="entry name" value="AMIDASE"/>
    <property type="match status" value="1"/>
</dbReference>
<sequence length="495" mass="53872">MQVEELTIAQVHEGYKSGSYTCKDLVGAFLDRIDRLDKNGPTIRSTLAMSTVALDEAAALDADFKKSGKFKGRLHGIPVLVKDQADTKGMVTMYGSIAAKDNVPDEDAFIVKKLKDEGAIILGKTTMSEWASTWFSATSATDWKFTHNPYKLGYDVGGSSCGSAAAIAANFAILGVAEDTGGSIRCPASFTNLVGIRCTPGLISRTGFCPLIKTQDTPGPVARTVQDCALMLDCLVGFDPKDEWTTVAATAPKPKGGSYAAHLDPQAITKAKIGVVRSLFGSDSDPACHAVNSVISKAILTLRAAGTEFVDVDIPNLKHYMTFTPAYIVRSRSDINSFLATKPHLPQDLALIVPREPPQPFLDFTSQIAHGPLDPMADPTYAKRLLDRDEFQRRITCFMIENGLDALTFPDVKIPPPRQEDATNGRFPNCWDFPINTLLASQARIPAITVPVGFTEDGLPIGLEFVSWEFREQHLLELARGVEYYVPSRRAPKLE</sequence>
<evidence type="ECO:0000313" key="2">
    <source>
        <dbReference type="EMBL" id="RFU33204.1"/>
    </source>
</evidence>
<organism evidence="2 3">
    <name type="scientific">Scytalidium lignicola</name>
    <name type="common">Hyphomycete</name>
    <dbReference type="NCBI Taxonomy" id="5539"/>
    <lineage>
        <taxon>Eukaryota</taxon>
        <taxon>Fungi</taxon>
        <taxon>Dikarya</taxon>
        <taxon>Ascomycota</taxon>
        <taxon>Pezizomycotina</taxon>
        <taxon>Leotiomycetes</taxon>
        <taxon>Leotiomycetes incertae sedis</taxon>
        <taxon>Scytalidium</taxon>
    </lineage>
</organism>
<evidence type="ECO:0000259" key="1">
    <source>
        <dbReference type="Pfam" id="PF01425"/>
    </source>
</evidence>
<feature type="non-terminal residue" evidence="2">
    <location>
        <position position="495"/>
    </location>
</feature>
<feature type="non-terminal residue" evidence="2">
    <location>
        <position position="1"/>
    </location>
</feature>
<name>A0A3E2HIF0_SCYLI</name>
<keyword evidence="3" id="KW-1185">Reference proteome</keyword>
<dbReference type="EMBL" id="NCSJ02000039">
    <property type="protein sequence ID" value="RFU33204.1"/>
    <property type="molecule type" value="Genomic_DNA"/>
</dbReference>
<feature type="domain" description="Amidase" evidence="1">
    <location>
        <begin position="24"/>
        <end position="476"/>
    </location>
</feature>
<dbReference type="OMA" id="QWPAISV"/>
<protein>
    <recommendedName>
        <fullName evidence="1">Amidase domain-containing protein</fullName>
    </recommendedName>
</protein>
<dbReference type="Proteomes" id="UP000258309">
    <property type="component" value="Unassembled WGS sequence"/>
</dbReference>
<dbReference type="InterPro" id="IPR036928">
    <property type="entry name" value="AS_sf"/>
</dbReference>
<dbReference type="AlphaFoldDB" id="A0A3E2HIF0"/>
<dbReference type="STRING" id="5539.A0A3E2HIF0"/>
<dbReference type="PANTHER" id="PTHR42678:SF34">
    <property type="entry name" value="OS04G0183300 PROTEIN"/>
    <property type="match status" value="1"/>
</dbReference>
<reference evidence="2 3" key="1">
    <citation type="submission" date="2018-05" db="EMBL/GenBank/DDBJ databases">
        <title>Draft genome sequence of Scytalidium lignicola DSM 105466, a ubiquitous saprotrophic fungus.</title>
        <authorList>
            <person name="Buettner E."/>
            <person name="Gebauer A.M."/>
            <person name="Hofrichter M."/>
            <person name="Liers C."/>
            <person name="Kellner H."/>
        </authorList>
    </citation>
    <scope>NUCLEOTIDE SEQUENCE [LARGE SCALE GENOMIC DNA]</scope>
    <source>
        <strain evidence="2 3">DSM 105466</strain>
    </source>
</reference>
<accession>A0A3E2HIF0</accession>
<gene>
    <name evidence="2" type="ORF">B7463_g3143</name>
</gene>
<dbReference type="SUPFAM" id="SSF75304">
    <property type="entry name" value="Amidase signature (AS) enzymes"/>
    <property type="match status" value="1"/>
</dbReference>
<dbReference type="InterPro" id="IPR023631">
    <property type="entry name" value="Amidase_dom"/>
</dbReference>
<evidence type="ECO:0000313" key="3">
    <source>
        <dbReference type="Proteomes" id="UP000258309"/>
    </source>
</evidence>
<dbReference type="Gene3D" id="3.90.1300.10">
    <property type="entry name" value="Amidase signature (AS) domain"/>
    <property type="match status" value="1"/>
</dbReference>
<comment type="caution">
    <text evidence="2">The sequence shown here is derived from an EMBL/GenBank/DDBJ whole genome shotgun (WGS) entry which is preliminary data.</text>
</comment>